<feature type="compositionally biased region" description="Low complexity" evidence="1">
    <location>
        <begin position="36"/>
        <end position="49"/>
    </location>
</feature>
<comment type="caution">
    <text evidence="2">The sequence shown here is derived from an EMBL/GenBank/DDBJ whole genome shotgun (WGS) entry which is preliminary data.</text>
</comment>
<evidence type="ECO:0000313" key="3">
    <source>
        <dbReference type="Proteomes" id="UP000299211"/>
    </source>
</evidence>
<reference evidence="2 3" key="1">
    <citation type="submission" date="2019-04" db="EMBL/GenBank/DDBJ databases">
        <title>Draft genome sequences of Streptomyces avermitilis ATCC 31267.</title>
        <authorList>
            <person name="Komaki H."/>
            <person name="Tamura T."/>
            <person name="Hosoyama A."/>
        </authorList>
    </citation>
    <scope>NUCLEOTIDE SEQUENCE [LARGE SCALE GENOMIC DNA]</scope>
    <source>
        <strain evidence="2 3">ATCC 31267</strain>
    </source>
</reference>
<protein>
    <submittedName>
        <fullName evidence="2">Uncharacterized protein</fullName>
    </submittedName>
</protein>
<evidence type="ECO:0000313" key="2">
    <source>
        <dbReference type="EMBL" id="GDY78139.1"/>
    </source>
</evidence>
<feature type="region of interest" description="Disordered" evidence="1">
    <location>
        <begin position="1"/>
        <end position="49"/>
    </location>
</feature>
<dbReference type="EMBL" id="BJHY01000001">
    <property type="protein sequence ID" value="GDY78139.1"/>
    <property type="molecule type" value="Genomic_DNA"/>
</dbReference>
<dbReference type="AlphaFoldDB" id="A0A4D4N3U4"/>
<sequence length="74" mass="7843">MLSRRPALEERRDQAGGLHRKTLAPRTPHAHRPRGEACPSEAAASPQAAAPKVFEWTTLVVGRVGGEVPAAVPA</sequence>
<proteinExistence type="predicted"/>
<accession>A0A4D4N3U4</accession>
<feature type="compositionally biased region" description="Basic residues" evidence="1">
    <location>
        <begin position="18"/>
        <end position="32"/>
    </location>
</feature>
<organism evidence="2 3">
    <name type="scientific">Streptomyces avermitilis</name>
    <dbReference type="NCBI Taxonomy" id="33903"/>
    <lineage>
        <taxon>Bacteria</taxon>
        <taxon>Bacillati</taxon>
        <taxon>Actinomycetota</taxon>
        <taxon>Actinomycetes</taxon>
        <taxon>Kitasatosporales</taxon>
        <taxon>Streptomycetaceae</taxon>
        <taxon>Streptomyces</taxon>
    </lineage>
</organism>
<feature type="compositionally biased region" description="Basic and acidic residues" evidence="1">
    <location>
        <begin position="1"/>
        <end position="14"/>
    </location>
</feature>
<name>A0A4D4N3U4_STRAX</name>
<dbReference type="Proteomes" id="UP000299211">
    <property type="component" value="Unassembled WGS sequence"/>
</dbReference>
<evidence type="ECO:0000256" key="1">
    <source>
        <dbReference type="SAM" id="MobiDB-lite"/>
    </source>
</evidence>
<gene>
    <name evidence="2" type="ORF">SAV31267_076240</name>
</gene>